<evidence type="ECO:0000313" key="2">
    <source>
        <dbReference type="Proteomes" id="UP001064206"/>
    </source>
</evidence>
<gene>
    <name evidence="1" type="ORF">N2J37_11140</name>
</gene>
<evidence type="ECO:0000313" key="1">
    <source>
        <dbReference type="EMBL" id="UXE40253.1"/>
    </source>
</evidence>
<dbReference type="AlphaFoldDB" id="A0A9Q9MUP4"/>
<dbReference type="Proteomes" id="UP001064206">
    <property type="component" value="Chromosome"/>
</dbReference>
<sequence length="86" mass="9530">MGRPKGSRNRYSTIPRSLVDEALARLAVAVGNNEQWAIQETLKRVPVAMPEPMIGGMQEAIMNARINDLVDFDIRLAALESKHDGK</sequence>
<name>A0A9Q9MUP4_RAOOR</name>
<dbReference type="EMBL" id="CP104450">
    <property type="protein sequence ID" value="UXE40253.1"/>
    <property type="molecule type" value="Genomic_DNA"/>
</dbReference>
<proteinExistence type="predicted"/>
<accession>A0A9Q9MUP4</accession>
<organism evidence="1 2">
    <name type="scientific">Raoultella ornithinolytica</name>
    <name type="common">Klebsiella ornithinolytica</name>
    <dbReference type="NCBI Taxonomy" id="54291"/>
    <lineage>
        <taxon>Bacteria</taxon>
        <taxon>Pseudomonadati</taxon>
        <taxon>Pseudomonadota</taxon>
        <taxon>Gammaproteobacteria</taxon>
        <taxon>Enterobacterales</taxon>
        <taxon>Enterobacteriaceae</taxon>
        <taxon>Klebsiella/Raoultella group</taxon>
        <taxon>Raoultella</taxon>
    </lineage>
</organism>
<reference evidence="1" key="1">
    <citation type="submission" date="2022-09" db="EMBL/GenBank/DDBJ databases">
        <title>Multidrug resistance Raoultella ornithinolytica Strain MQB_Silv_108.</title>
        <authorList>
            <person name="Quintela-Baluja M."/>
        </authorList>
    </citation>
    <scope>NUCLEOTIDE SEQUENCE</scope>
    <source>
        <strain evidence="1">MQB_Silv_108</strain>
    </source>
</reference>
<dbReference type="RefSeq" id="WP_114505200.1">
    <property type="nucleotide sequence ID" value="NZ_CP038281.1"/>
</dbReference>
<protein>
    <submittedName>
        <fullName evidence="1">Uncharacterized protein</fullName>
    </submittedName>
</protein>